<protein>
    <submittedName>
        <fullName evidence="12">Defensin-like</fullName>
    </submittedName>
</protein>
<dbReference type="CDD" id="cd21806">
    <property type="entry name" value="DEFL_defensin-like"/>
    <property type="match status" value="1"/>
</dbReference>
<reference evidence="12" key="1">
    <citation type="submission" date="2025-08" db="UniProtKB">
        <authorList>
            <consortium name="RefSeq"/>
        </authorList>
    </citation>
    <scope>IDENTIFICATION</scope>
</reference>
<name>A0A6P3Y1J1_DINQU</name>
<dbReference type="GO" id="GO:0006959">
    <property type="term" value="P:humoral immune response"/>
    <property type="evidence" value="ECO:0007669"/>
    <property type="project" value="TreeGrafter"/>
</dbReference>
<dbReference type="GO" id="GO:0050830">
    <property type="term" value="P:defense response to Gram-positive bacterium"/>
    <property type="evidence" value="ECO:0007669"/>
    <property type="project" value="UniProtKB-ARBA"/>
</dbReference>
<keyword evidence="7" id="KW-0044">Antibiotic</keyword>
<evidence type="ECO:0000256" key="1">
    <source>
        <dbReference type="ARBA" id="ARBA00004613"/>
    </source>
</evidence>
<dbReference type="PANTHER" id="PTHR13645">
    <property type="entry name" value="DEFENSIN"/>
    <property type="match status" value="1"/>
</dbReference>
<keyword evidence="5" id="KW-0391">Immunity</keyword>
<evidence type="ECO:0000256" key="3">
    <source>
        <dbReference type="ARBA" id="ARBA00022529"/>
    </source>
</evidence>
<dbReference type="SUPFAM" id="SSF57095">
    <property type="entry name" value="Scorpion toxin-like"/>
    <property type="match status" value="1"/>
</dbReference>
<evidence type="ECO:0000256" key="7">
    <source>
        <dbReference type="ARBA" id="ARBA00023022"/>
    </source>
</evidence>
<sequence>MKICVSVLLALAAVAIALPVETLFNCSFADDNTQDLSKLLFENYVHLCARRTTSDLLSAFKVNDFACAAHCMLRGKSGGSCNSRRVCVCRKSVAVQRHDRERAENEKGNTEITVDLQYKYTGRFFLQTRSRKFTDAVSFVDISSHIDPLEAKIALSRRAIWTDMIS</sequence>
<comment type="subcellular location">
    <subcellularLocation>
        <location evidence="1">Secreted</location>
    </subcellularLocation>
</comment>
<dbReference type="FunFam" id="3.30.30.10:FF:000005">
    <property type="entry name" value="Defensin"/>
    <property type="match status" value="1"/>
</dbReference>
<dbReference type="KEGG" id="dqu:106749579"/>
<dbReference type="PANTHER" id="PTHR13645:SF0">
    <property type="entry name" value="DEFENSIN"/>
    <property type="match status" value="1"/>
</dbReference>
<keyword evidence="11" id="KW-1185">Reference proteome</keyword>
<dbReference type="RefSeq" id="XP_014484691.1">
    <property type="nucleotide sequence ID" value="XM_014629205.1"/>
</dbReference>
<keyword evidence="9" id="KW-0732">Signal</keyword>
<keyword evidence="8" id="KW-1015">Disulfide bond</keyword>
<dbReference type="Gene3D" id="3.30.30.10">
    <property type="entry name" value="Knottin, scorpion toxin-like"/>
    <property type="match status" value="1"/>
</dbReference>
<gene>
    <name evidence="12" type="primary">LOC106749579</name>
</gene>
<feature type="domain" description="Invertebrate defensins family profile" evidence="10">
    <location>
        <begin position="51"/>
        <end position="91"/>
    </location>
</feature>
<feature type="signal peptide" evidence="9">
    <location>
        <begin position="1"/>
        <end position="17"/>
    </location>
</feature>
<dbReference type="GeneID" id="106749579"/>
<dbReference type="Proteomes" id="UP000515204">
    <property type="component" value="Unplaced"/>
</dbReference>
<dbReference type="InterPro" id="IPR001542">
    <property type="entry name" value="Defensin_invertebrate/fungal"/>
</dbReference>
<feature type="chain" id="PRO_5028474541" evidence="9">
    <location>
        <begin position="18"/>
        <end position="166"/>
    </location>
</feature>
<evidence type="ECO:0000256" key="6">
    <source>
        <dbReference type="ARBA" id="ARBA00022940"/>
    </source>
</evidence>
<evidence type="ECO:0000259" key="10">
    <source>
        <dbReference type="PROSITE" id="PS51378"/>
    </source>
</evidence>
<dbReference type="OrthoDB" id="10038290at2759"/>
<proteinExistence type="predicted"/>
<evidence type="ECO:0000256" key="2">
    <source>
        <dbReference type="ARBA" id="ARBA00022525"/>
    </source>
</evidence>
<dbReference type="AlphaFoldDB" id="A0A6P3Y1J1"/>
<evidence type="ECO:0000313" key="11">
    <source>
        <dbReference type="Proteomes" id="UP000515204"/>
    </source>
</evidence>
<evidence type="ECO:0000256" key="8">
    <source>
        <dbReference type="ARBA" id="ARBA00023157"/>
    </source>
</evidence>
<dbReference type="PROSITE" id="PS51378">
    <property type="entry name" value="INVERT_DEFENSINS"/>
    <property type="match status" value="1"/>
</dbReference>
<evidence type="ECO:0000256" key="5">
    <source>
        <dbReference type="ARBA" id="ARBA00022859"/>
    </source>
</evidence>
<keyword evidence="2" id="KW-0964">Secreted</keyword>
<accession>A0A6P3Y1J1</accession>
<keyword evidence="3" id="KW-0929">Antimicrobial</keyword>
<dbReference type="InterPro" id="IPR036574">
    <property type="entry name" value="Scorpion_toxin-like_sf"/>
</dbReference>
<dbReference type="Pfam" id="PF01097">
    <property type="entry name" value="Defensin_2"/>
    <property type="match status" value="1"/>
</dbReference>
<evidence type="ECO:0000256" key="9">
    <source>
        <dbReference type="SAM" id="SignalP"/>
    </source>
</evidence>
<evidence type="ECO:0000313" key="12">
    <source>
        <dbReference type="RefSeq" id="XP_014484691.1"/>
    </source>
</evidence>
<dbReference type="GO" id="GO:0045087">
    <property type="term" value="P:innate immune response"/>
    <property type="evidence" value="ECO:0007669"/>
    <property type="project" value="UniProtKB-KW"/>
</dbReference>
<keyword evidence="6" id="KW-0211">Defensin</keyword>
<keyword evidence="4" id="KW-0399">Innate immunity</keyword>
<organism evidence="11 12">
    <name type="scientific">Dinoponera quadriceps</name>
    <name type="common">South American ant</name>
    <dbReference type="NCBI Taxonomy" id="609295"/>
    <lineage>
        <taxon>Eukaryota</taxon>
        <taxon>Metazoa</taxon>
        <taxon>Ecdysozoa</taxon>
        <taxon>Arthropoda</taxon>
        <taxon>Hexapoda</taxon>
        <taxon>Insecta</taxon>
        <taxon>Pterygota</taxon>
        <taxon>Neoptera</taxon>
        <taxon>Endopterygota</taxon>
        <taxon>Hymenoptera</taxon>
        <taxon>Apocrita</taxon>
        <taxon>Aculeata</taxon>
        <taxon>Formicoidea</taxon>
        <taxon>Formicidae</taxon>
        <taxon>Ponerinae</taxon>
        <taxon>Ponerini</taxon>
        <taxon>Dinoponera</taxon>
    </lineage>
</organism>
<evidence type="ECO:0000256" key="4">
    <source>
        <dbReference type="ARBA" id="ARBA00022588"/>
    </source>
</evidence>
<dbReference type="GO" id="GO:0005615">
    <property type="term" value="C:extracellular space"/>
    <property type="evidence" value="ECO:0007669"/>
    <property type="project" value="TreeGrafter"/>
</dbReference>